<reference evidence="1" key="3">
    <citation type="submission" date="2021-02" db="EMBL/GenBank/DDBJ databases">
        <title>Infant gut strain persistence is associated with maternal origin, phylogeny, and functional potential including surface adhesion and iron acquisition.</title>
        <authorList>
            <person name="Lou Y.C."/>
        </authorList>
    </citation>
    <scope>NUCLEOTIDE SEQUENCE</scope>
    <source>
        <strain evidence="1">L3_108_031G1_dasL3_108_031G1_concoct_20</strain>
    </source>
</reference>
<protein>
    <submittedName>
        <fullName evidence="1">Uncharacterized protein</fullName>
    </submittedName>
</protein>
<proteinExistence type="predicted"/>
<sequence>MAIDDKLTDLMAARLSKGEDLDLIYTNPKNHIVCFIPTYQPSGGDSTKCYFVDGREEMVHLPMRTITRELAMQEGLRPNYIMTSDGRRSSYTAPKTYGPHLTFAHIKCRRPIGKDVVYGLFNVAIPYEYIVTEGPEPDTSYIHVADFAPILVYQSPRHVKHKLNEAMLEHCNYVRKMLARIKLSQNPQVVAELFIAWRDLTR</sequence>
<dbReference type="GeneID" id="69654396"/>
<evidence type="ECO:0000313" key="3">
    <source>
        <dbReference type="EMBL" id="WMS19671.1"/>
    </source>
</evidence>
<name>A0A134BWE6_VEIPA</name>
<accession>A0A134BWE6</accession>
<evidence type="ECO:0000313" key="5">
    <source>
        <dbReference type="Proteomes" id="UP000778864"/>
    </source>
</evidence>
<reference evidence="2" key="2">
    <citation type="submission" date="2017-12" db="EMBL/GenBank/DDBJ databases">
        <authorList>
            <person name="Thomas-White K."/>
            <person name="Wolfe A.J."/>
        </authorList>
    </citation>
    <scope>NUCLEOTIDE SEQUENCE</scope>
    <source>
        <strain evidence="2">UMB0138</strain>
    </source>
</reference>
<dbReference type="AlphaFoldDB" id="A0A134BWE6"/>
<reference evidence="4" key="1">
    <citation type="submission" date="2017-12" db="EMBL/GenBank/DDBJ databases">
        <title>Phylogenetic diversity of female urinary microbiome.</title>
        <authorList>
            <person name="Thomas-White K."/>
            <person name="Wolfe A.J."/>
        </authorList>
    </citation>
    <scope>NUCLEOTIDE SEQUENCE [LARGE SCALE GENOMIC DNA]</scope>
    <source>
        <strain evidence="4">UMB0138</strain>
    </source>
</reference>
<gene>
    <name evidence="2" type="ORF">CYJ21_007315</name>
    <name evidence="1" type="ORF">KHZ90_05990</name>
    <name evidence="3" type="ORF">RDV51_09605</name>
</gene>
<dbReference type="Proteomes" id="UP000778864">
    <property type="component" value="Unassembled WGS sequence"/>
</dbReference>
<dbReference type="EMBL" id="PKMC02000008">
    <property type="protein sequence ID" value="MEO9178754.1"/>
    <property type="molecule type" value="Genomic_DNA"/>
</dbReference>
<reference evidence="2 4" key="5">
    <citation type="submission" date="2024-04" db="EMBL/GenBank/DDBJ databases">
        <title>Na.</title>
        <authorList>
            <person name="Choi B."/>
        </authorList>
    </citation>
    <scope>NUCLEOTIDE SEQUENCE [LARGE SCALE GENOMIC DNA]</scope>
    <source>
        <strain evidence="2 4">UMB0138</strain>
    </source>
</reference>
<dbReference type="Proteomes" id="UP000234197">
    <property type="component" value="Unassembled WGS sequence"/>
</dbReference>
<organism evidence="1 5">
    <name type="scientific">Veillonella parvula</name>
    <name type="common">Staphylococcus parvulus</name>
    <dbReference type="NCBI Taxonomy" id="29466"/>
    <lineage>
        <taxon>Bacteria</taxon>
        <taxon>Bacillati</taxon>
        <taxon>Bacillota</taxon>
        <taxon>Negativicutes</taxon>
        <taxon>Veillonellales</taxon>
        <taxon>Veillonellaceae</taxon>
        <taxon>Veillonella</taxon>
    </lineage>
</organism>
<evidence type="ECO:0000313" key="2">
    <source>
        <dbReference type="EMBL" id="MEO9178754.1"/>
    </source>
</evidence>
<dbReference type="EMBL" id="JAGZMU010000003">
    <property type="protein sequence ID" value="MBS4893313.1"/>
    <property type="molecule type" value="Genomic_DNA"/>
</dbReference>
<keyword evidence="4" id="KW-1185">Reference proteome</keyword>
<dbReference type="EMBL" id="CP133463">
    <property type="protein sequence ID" value="WMS19671.1"/>
    <property type="molecule type" value="Genomic_DNA"/>
</dbReference>
<evidence type="ECO:0000313" key="4">
    <source>
        <dbReference type="Proteomes" id="UP000234197"/>
    </source>
</evidence>
<dbReference type="RefSeq" id="WP_004694448.1">
    <property type="nucleotide sequence ID" value="NZ_CABKOT010000009.1"/>
</dbReference>
<reference evidence="3" key="4">
    <citation type="submission" date="2023-08" db="EMBL/GenBank/DDBJ databases">
        <title>Veillonella_parvula_DSM 2007_complete_genome_hifiasm_Zymo_Research_D6332.</title>
        <authorList>
            <person name="Damerum A."/>
        </authorList>
    </citation>
    <scope>NUCLEOTIDE SEQUENCE</scope>
    <source>
        <strain evidence="3">DSM 2007</strain>
    </source>
</reference>
<evidence type="ECO:0000313" key="1">
    <source>
        <dbReference type="EMBL" id="MBS4893313.1"/>
    </source>
</evidence>
<dbReference type="Proteomes" id="UP001228955">
    <property type="component" value="Chromosome"/>
</dbReference>